<proteinExistence type="predicted"/>
<feature type="compositionally biased region" description="Low complexity" evidence="1">
    <location>
        <begin position="268"/>
        <end position="306"/>
    </location>
</feature>
<reference evidence="2" key="2">
    <citation type="journal article" date="2019" name="IMA Fungus">
        <title>Genome sequencing and comparison of five Tilletia species to identify candidate genes for the detection of regulated species infecting wheat.</title>
        <authorList>
            <person name="Nguyen H.D.T."/>
            <person name="Sultana T."/>
            <person name="Kesanakurti P."/>
            <person name="Hambleton S."/>
        </authorList>
    </citation>
    <scope>NUCLEOTIDE SEQUENCE</scope>
    <source>
        <strain evidence="2">DAOMC 236426</strain>
    </source>
</reference>
<evidence type="ECO:0000313" key="2">
    <source>
        <dbReference type="EMBL" id="KAE8245463.1"/>
    </source>
</evidence>
<accession>A0A8X7MQ77</accession>
<reference evidence="2" key="1">
    <citation type="submission" date="2016-04" db="EMBL/GenBank/DDBJ databases">
        <authorList>
            <person name="Nguyen H.D."/>
            <person name="Samba Siva P."/>
            <person name="Cullis J."/>
            <person name="Levesque C.A."/>
            <person name="Hambleton S."/>
        </authorList>
    </citation>
    <scope>NUCLEOTIDE SEQUENCE</scope>
    <source>
        <strain evidence="2">DAOMC 236426</strain>
    </source>
</reference>
<name>A0A8X7MQ77_9BASI</name>
<keyword evidence="3" id="KW-1185">Reference proteome</keyword>
<feature type="region of interest" description="Disordered" evidence="1">
    <location>
        <begin position="233"/>
        <end position="255"/>
    </location>
</feature>
<feature type="compositionally biased region" description="Low complexity" evidence="1">
    <location>
        <begin position="316"/>
        <end position="328"/>
    </location>
</feature>
<sequence>MAISASTARKNPARGSIHAPILVSSSVPPSQGSQSSQASSLLSQDFDLPDASSSRVTLTQQVRKAPRPWTLDQETELVKLIKDNLRYQTAFLPGHSLVQDPRESKVSGATMLRAISSAIFPSGLAKTADQVRQKITGIIKKYHDELRSMSVTGQGLLLEEMRDGPVKNAREDLLMRCPWWDDLHEMMRDRGSSEPEELVTGAGEIYSHDGSTQGTPIIGAADDHRMDDGEQHVFLPRAGTRKRPSSLDFDLEDDDMNSVSDLDQLISSSQASSAGSGLSSSSRTTLPLPSRARPLPSLGQLSGQSSRDPMNKDAIGSGTPSSSNGSPPKMRDTGKTPIRGEGPPKPKTEGRTPRPNARSGHVDDALD</sequence>
<feature type="non-terminal residue" evidence="2">
    <location>
        <position position="367"/>
    </location>
</feature>
<evidence type="ECO:0000256" key="1">
    <source>
        <dbReference type="SAM" id="MobiDB-lite"/>
    </source>
</evidence>
<protein>
    <submittedName>
        <fullName evidence="2">Uncharacterized protein</fullName>
    </submittedName>
</protein>
<dbReference type="AlphaFoldDB" id="A0A8X7MQ77"/>
<feature type="region of interest" description="Disordered" evidence="1">
    <location>
        <begin position="1"/>
        <end position="42"/>
    </location>
</feature>
<feature type="compositionally biased region" description="Low complexity" evidence="1">
    <location>
        <begin position="23"/>
        <end position="42"/>
    </location>
</feature>
<feature type="compositionally biased region" description="Basic and acidic residues" evidence="1">
    <location>
        <begin position="342"/>
        <end position="352"/>
    </location>
</feature>
<feature type="region of interest" description="Disordered" evidence="1">
    <location>
        <begin position="268"/>
        <end position="367"/>
    </location>
</feature>
<evidence type="ECO:0000313" key="3">
    <source>
        <dbReference type="Proteomes" id="UP000077684"/>
    </source>
</evidence>
<organism evidence="2 3">
    <name type="scientific">Tilletia controversa</name>
    <name type="common">dwarf bunt fungus</name>
    <dbReference type="NCBI Taxonomy" id="13291"/>
    <lineage>
        <taxon>Eukaryota</taxon>
        <taxon>Fungi</taxon>
        <taxon>Dikarya</taxon>
        <taxon>Basidiomycota</taxon>
        <taxon>Ustilaginomycotina</taxon>
        <taxon>Exobasidiomycetes</taxon>
        <taxon>Tilletiales</taxon>
        <taxon>Tilletiaceae</taxon>
        <taxon>Tilletia</taxon>
    </lineage>
</organism>
<dbReference type="EMBL" id="LWDE02000730">
    <property type="protein sequence ID" value="KAE8245463.1"/>
    <property type="molecule type" value="Genomic_DNA"/>
</dbReference>
<dbReference type="Proteomes" id="UP000077684">
    <property type="component" value="Unassembled WGS sequence"/>
</dbReference>
<gene>
    <name evidence="2" type="ORF">A4X06_0g5674</name>
</gene>
<comment type="caution">
    <text evidence="2">The sequence shown here is derived from an EMBL/GenBank/DDBJ whole genome shotgun (WGS) entry which is preliminary data.</text>
</comment>